<accession>A0A6C0BBF2</accession>
<evidence type="ECO:0000256" key="1">
    <source>
        <dbReference type="SAM" id="MobiDB-lite"/>
    </source>
</evidence>
<dbReference type="EMBL" id="MN739114">
    <property type="protein sequence ID" value="QHS89595.1"/>
    <property type="molecule type" value="Genomic_DNA"/>
</dbReference>
<dbReference type="AlphaFoldDB" id="A0A6C0BBF2"/>
<reference evidence="2" key="1">
    <citation type="journal article" date="2020" name="Nature">
        <title>Giant virus diversity and host interactions through global metagenomics.</title>
        <authorList>
            <person name="Schulz F."/>
            <person name="Roux S."/>
            <person name="Paez-Espino D."/>
            <person name="Jungbluth S."/>
            <person name="Walsh D.A."/>
            <person name="Denef V.J."/>
            <person name="McMahon K.D."/>
            <person name="Konstantinidis K.T."/>
            <person name="Eloe-Fadrosh E.A."/>
            <person name="Kyrpides N.C."/>
            <person name="Woyke T."/>
        </authorList>
    </citation>
    <scope>NUCLEOTIDE SEQUENCE</scope>
    <source>
        <strain evidence="2">GVMAG-M-3300010160-26</strain>
    </source>
</reference>
<protein>
    <submittedName>
        <fullName evidence="2">Uncharacterized protein</fullName>
    </submittedName>
</protein>
<feature type="region of interest" description="Disordered" evidence="1">
    <location>
        <begin position="129"/>
        <end position="150"/>
    </location>
</feature>
<name>A0A6C0BBF2_9ZZZZ</name>
<evidence type="ECO:0000313" key="2">
    <source>
        <dbReference type="EMBL" id="QHS89595.1"/>
    </source>
</evidence>
<sequence length="208" mass="24145">MSSITVATITINNNNKNYKENCTIVEYIYDNIVALNKRGIKFRFVKKSIRMCARLIIENNTYEGVNEILSFLSSIINRTQKEQKKENTTITNPEFCMEQYMERNARVHIEDDDNNVDQKRKERAAEIAKNREIAKPKREEKKETNEKSIKTSYDDLKDNLTKSGSVSFSDNPEIVSFLKNKTKNMTTEDINDYNLLKSMGESNSGLFQ</sequence>
<organism evidence="2">
    <name type="scientific">viral metagenome</name>
    <dbReference type="NCBI Taxonomy" id="1070528"/>
    <lineage>
        <taxon>unclassified sequences</taxon>
        <taxon>metagenomes</taxon>
        <taxon>organismal metagenomes</taxon>
    </lineage>
</organism>
<proteinExistence type="predicted"/>